<reference evidence="1" key="1">
    <citation type="journal article" date="2020" name="Nature">
        <title>Giant virus diversity and host interactions through global metagenomics.</title>
        <authorList>
            <person name="Schulz F."/>
            <person name="Roux S."/>
            <person name="Paez-Espino D."/>
            <person name="Jungbluth S."/>
            <person name="Walsh D.A."/>
            <person name="Denef V.J."/>
            <person name="McMahon K.D."/>
            <person name="Konstantinidis K.T."/>
            <person name="Eloe-Fadrosh E.A."/>
            <person name="Kyrpides N.C."/>
            <person name="Woyke T."/>
        </authorList>
    </citation>
    <scope>NUCLEOTIDE SEQUENCE</scope>
    <source>
        <strain evidence="1">GVMAG-M-3300027736-24</strain>
    </source>
</reference>
<name>A0A6C0JKL2_9ZZZZ</name>
<protein>
    <submittedName>
        <fullName evidence="1">Uncharacterized protein</fullName>
    </submittedName>
</protein>
<dbReference type="EMBL" id="MN740417">
    <property type="protein sequence ID" value="QHU05581.1"/>
    <property type="molecule type" value="Genomic_DNA"/>
</dbReference>
<proteinExistence type="predicted"/>
<sequence>MEDDDYTRPDWRTFERLITTTTFINQIMNYEQNKRYKKKSVFNLVYTNMRETDFVIAYYYIYAYGVHKYISLFGGDAHIILSNKILNDRNELYKTYVCRSF</sequence>
<evidence type="ECO:0000313" key="1">
    <source>
        <dbReference type="EMBL" id="QHU05581.1"/>
    </source>
</evidence>
<dbReference type="AlphaFoldDB" id="A0A6C0JKL2"/>
<organism evidence="1">
    <name type="scientific">viral metagenome</name>
    <dbReference type="NCBI Taxonomy" id="1070528"/>
    <lineage>
        <taxon>unclassified sequences</taxon>
        <taxon>metagenomes</taxon>
        <taxon>organismal metagenomes</taxon>
    </lineage>
</organism>
<accession>A0A6C0JKL2</accession>